<evidence type="ECO:0000256" key="11">
    <source>
        <dbReference type="ARBA" id="ARBA00022989"/>
    </source>
</evidence>
<dbReference type="InterPro" id="IPR023299">
    <property type="entry name" value="ATPase_P-typ_cyto_dom_N"/>
</dbReference>
<feature type="transmembrane region" description="Helical" evidence="14">
    <location>
        <begin position="804"/>
        <end position="821"/>
    </location>
</feature>
<keyword evidence="10" id="KW-1278">Translocase</keyword>
<dbReference type="PANTHER" id="PTHR43294">
    <property type="entry name" value="SODIUM/POTASSIUM-TRANSPORTING ATPASE SUBUNIT ALPHA"/>
    <property type="match status" value="1"/>
</dbReference>
<evidence type="ECO:0000256" key="9">
    <source>
        <dbReference type="ARBA" id="ARBA00022842"/>
    </source>
</evidence>
<feature type="transmembrane region" description="Helical" evidence="14">
    <location>
        <begin position="870"/>
        <end position="889"/>
    </location>
</feature>
<dbReference type="InterPro" id="IPR018303">
    <property type="entry name" value="ATPase_P-typ_P_site"/>
</dbReference>
<dbReference type="InterPro" id="IPR059000">
    <property type="entry name" value="ATPase_P-type_domA"/>
</dbReference>
<comment type="subcellular location">
    <subcellularLocation>
        <location evidence="1">Cell membrane</location>
        <topology evidence="1">Multi-pass membrane protein</topology>
    </subcellularLocation>
</comment>
<feature type="transmembrane region" description="Helical" evidence="14">
    <location>
        <begin position="58"/>
        <end position="76"/>
    </location>
</feature>
<dbReference type="Pfam" id="PF00689">
    <property type="entry name" value="Cation_ATPase_C"/>
    <property type="match status" value="1"/>
</dbReference>
<evidence type="ECO:0000256" key="5">
    <source>
        <dbReference type="ARBA" id="ARBA00022553"/>
    </source>
</evidence>
<dbReference type="CDD" id="cd02089">
    <property type="entry name" value="P-type_ATPase_Ca_prok"/>
    <property type="match status" value="1"/>
</dbReference>
<dbReference type="Gene3D" id="3.40.50.1000">
    <property type="entry name" value="HAD superfamily/HAD-like"/>
    <property type="match status" value="1"/>
</dbReference>
<dbReference type="SFLD" id="SFLDG00002">
    <property type="entry name" value="C1.7:_P-type_atpase_like"/>
    <property type="match status" value="1"/>
</dbReference>
<evidence type="ECO:0000313" key="16">
    <source>
        <dbReference type="EMBL" id="UOF89191.1"/>
    </source>
</evidence>
<keyword evidence="6 14" id="KW-0812">Transmembrane</keyword>
<feature type="transmembrane region" description="Helical" evidence="14">
    <location>
        <begin position="82"/>
        <end position="101"/>
    </location>
</feature>
<dbReference type="PRINTS" id="PR00121">
    <property type="entry name" value="NAKATPASE"/>
</dbReference>
<evidence type="ECO:0000256" key="12">
    <source>
        <dbReference type="ARBA" id="ARBA00023065"/>
    </source>
</evidence>
<dbReference type="Pfam" id="PF13246">
    <property type="entry name" value="Cation_ATPase"/>
    <property type="match status" value="1"/>
</dbReference>
<name>A0ABY4CIE0_9BACL</name>
<dbReference type="Proteomes" id="UP000830167">
    <property type="component" value="Chromosome"/>
</dbReference>
<dbReference type="InterPro" id="IPR005782">
    <property type="entry name" value="P-type_ATPase_IIA"/>
</dbReference>
<sequence>MNQAEWHTQSPRDCLQLLETSPSGLGADEVQARLVTFGENRIEDTSQAAWYTLFFNQFRDFMVIVLLAATLISGLLGEFIDAITIIAIIIVNALLGFFQELRAEKSLASLKQLTAPVAHVIRNTERVTVPAAQLVPGDIVLLESGDRIPADVRLLALQGFETEESSLTGESLPISKHADIIPDPLAPLGDRKNMGYMGTSVTRGKAQAVVVATGMNTEMGKIANLIQTAEDTETPLQRRLDQLGKILVYISLGITAVVVLAGILHGQHVFHMFMAGVSLAVAAIPEGLPAIVTIALAIGVQRMIKRKAIVRKLPSVETLGCATVICSDKTGTLTQNKMTVQEIWAGGKTYHVTGQGYRPEGEFIFNGSGVRPEKRPELARLLQISALCNNAELVFDENIKDWHCHGDPTEGALLAVAAKAGYSLADIAQQLQRVEEIPFDSNRKMMTVIVRDASGRHTLLTKGAPDVLLERCTHILLDGKSVPLTKALRQQILEVNHALGSEALRNIGVAYREIRSLDSIKRMADPEVQLTFVGLLGMIDPPRAEVFEAIHLCKNAGIRTVMITGDHQVTAEAIARQLGIMTAGGLTVTGAELNNMTDKQLAKKAESICVFARVSPEHKLRIVKALQENGQVVAMTGDGVNDAPAIQAADIGISMGQGGTDVAKDASALILSDDNFATIVAAIEEGRGIYDNIRKFVRYLLSSNVGEIITMFVATLFGFPLPLLPIQILCVNLVTDGLPAIALGVDPAEKDIMQRKPRNVKESIFARGVGTKIITRGIFIGICTLSVFWLTWHNDPSQLQKAQTMAFATLVMCQLIQVFDCRSVEGGIFSRNIFGNVWLIAAVCSSITFLLCAIYVPALQIIFKSVPLHLFDWAVVLVAAAIPTFALTVRRAGRRVTRARLAR</sequence>
<evidence type="ECO:0000259" key="15">
    <source>
        <dbReference type="SMART" id="SM00831"/>
    </source>
</evidence>
<dbReference type="InterPro" id="IPR008250">
    <property type="entry name" value="ATPase_P-typ_transduc_dom_A_sf"/>
</dbReference>
<feature type="transmembrane region" description="Helical" evidence="14">
    <location>
        <begin position="723"/>
        <end position="745"/>
    </location>
</feature>
<feature type="transmembrane region" description="Helical" evidence="14">
    <location>
        <begin position="270"/>
        <end position="298"/>
    </location>
</feature>
<dbReference type="SUPFAM" id="SSF81660">
    <property type="entry name" value="Metal cation-transporting ATPase, ATP-binding domain N"/>
    <property type="match status" value="1"/>
</dbReference>
<dbReference type="NCBIfam" id="TIGR01494">
    <property type="entry name" value="ATPase_P-type"/>
    <property type="match status" value="3"/>
</dbReference>
<dbReference type="NCBIfam" id="TIGR01116">
    <property type="entry name" value="ATPase-IIA1_Ca"/>
    <property type="match status" value="1"/>
</dbReference>
<proteinExistence type="inferred from homology"/>
<dbReference type="SUPFAM" id="SSF81653">
    <property type="entry name" value="Calcium ATPase, transduction domain A"/>
    <property type="match status" value="1"/>
</dbReference>
<evidence type="ECO:0000256" key="10">
    <source>
        <dbReference type="ARBA" id="ARBA00022967"/>
    </source>
</evidence>
<evidence type="ECO:0000256" key="4">
    <source>
        <dbReference type="ARBA" id="ARBA00022475"/>
    </source>
</evidence>
<keyword evidence="5" id="KW-0597">Phosphoprotein</keyword>
<evidence type="ECO:0000256" key="3">
    <source>
        <dbReference type="ARBA" id="ARBA00022448"/>
    </source>
</evidence>
<evidence type="ECO:0000256" key="8">
    <source>
        <dbReference type="ARBA" id="ARBA00022840"/>
    </source>
</evidence>
<keyword evidence="9" id="KW-0460">Magnesium</keyword>
<keyword evidence="8" id="KW-0067">ATP-binding</keyword>
<evidence type="ECO:0000256" key="14">
    <source>
        <dbReference type="SAM" id="Phobius"/>
    </source>
</evidence>
<evidence type="ECO:0000256" key="13">
    <source>
        <dbReference type="ARBA" id="ARBA00023136"/>
    </source>
</evidence>
<dbReference type="SFLD" id="SFLDS00003">
    <property type="entry name" value="Haloacid_Dehalogenase"/>
    <property type="match status" value="1"/>
</dbReference>
<feature type="domain" description="Cation-transporting P-type ATPase N-terminal" evidence="15">
    <location>
        <begin position="5"/>
        <end position="78"/>
    </location>
</feature>
<keyword evidence="11 14" id="KW-1133">Transmembrane helix</keyword>
<feature type="transmembrane region" description="Helical" evidence="14">
    <location>
        <begin position="246"/>
        <end position="264"/>
    </location>
</feature>
<gene>
    <name evidence="16" type="ORF">LSG31_14875</name>
</gene>
<dbReference type="InterPro" id="IPR001757">
    <property type="entry name" value="P_typ_ATPase"/>
</dbReference>
<keyword evidence="13 14" id="KW-0472">Membrane</keyword>
<dbReference type="PRINTS" id="PR00119">
    <property type="entry name" value="CATATPASE"/>
</dbReference>
<keyword evidence="17" id="KW-1185">Reference proteome</keyword>
<dbReference type="SFLD" id="SFLDF00027">
    <property type="entry name" value="p-type_atpase"/>
    <property type="match status" value="1"/>
</dbReference>
<comment type="similarity">
    <text evidence="2">Belongs to the cation transport ATPase (P-type) (TC 3.A.3) family. Type IIA subfamily.</text>
</comment>
<keyword evidence="12" id="KW-0406">Ion transport</keyword>
<dbReference type="EMBL" id="CP089291">
    <property type="protein sequence ID" value="UOF89191.1"/>
    <property type="molecule type" value="Genomic_DNA"/>
</dbReference>
<evidence type="ECO:0000313" key="17">
    <source>
        <dbReference type="Proteomes" id="UP000830167"/>
    </source>
</evidence>
<dbReference type="Pfam" id="PF00690">
    <property type="entry name" value="Cation_ATPase_N"/>
    <property type="match status" value="1"/>
</dbReference>
<dbReference type="SUPFAM" id="SSF81665">
    <property type="entry name" value="Calcium ATPase, transmembrane domain M"/>
    <property type="match status" value="1"/>
</dbReference>
<dbReference type="InterPro" id="IPR006068">
    <property type="entry name" value="ATPase_P-typ_cation-transptr_C"/>
</dbReference>
<evidence type="ECO:0000256" key="7">
    <source>
        <dbReference type="ARBA" id="ARBA00022741"/>
    </source>
</evidence>
<dbReference type="InterPro" id="IPR004014">
    <property type="entry name" value="ATPase_P-typ_cation-transptr_N"/>
</dbReference>
<keyword evidence="7" id="KW-0547">Nucleotide-binding</keyword>
<dbReference type="SMART" id="SM00831">
    <property type="entry name" value="Cation_ATPase_N"/>
    <property type="match status" value="1"/>
</dbReference>
<dbReference type="PANTHER" id="PTHR43294:SF21">
    <property type="entry name" value="CATION TRANSPORTING ATPASE"/>
    <property type="match status" value="1"/>
</dbReference>
<feature type="transmembrane region" description="Helical" evidence="14">
    <location>
        <begin position="696"/>
        <end position="717"/>
    </location>
</feature>
<dbReference type="InterPro" id="IPR050510">
    <property type="entry name" value="Cation_transp_ATPase_P-type"/>
</dbReference>
<dbReference type="InterPro" id="IPR036412">
    <property type="entry name" value="HAD-like_sf"/>
</dbReference>
<evidence type="ECO:0000256" key="6">
    <source>
        <dbReference type="ARBA" id="ARBA00022692"/>
    </source>
</evidence>
<feature type="transmembrane region" description="Helical" evidence="14">
    <location>
        <begin position="773"/>
        <end position="792"/>
    </location>
</feature>
<dbReference type="InterPro" id="IPR023214">
    <property type="entry name" value="HAD_sf"/>
</dbReference>
<dbReference type="Gene3D" id="2.70.150.10">
    <property type="entry name" value="Calcium-transporting ATPase, cytoplasmic transduction domain A"/>
    <property type="match status" value="1"/>
</dbReference>
<keyword evidence="3" id="KW-0813">Transport</keyword>
<evidence type="ECO:0000256" key="2">
    <source>
        <dbReference type="ARBA" id="ARBA00005675"/>
    </source>
</evidence>
<evidence type="ECO:0000256" key="1">
    <source>
        <dbReference type="ARBA" id="ARBA00004651"/>
    </source>
</evidence>
<dbReference type="Pfam" id="PF00122">
    <property type="entry name" value="E1-E2_ATPase"/>
    <property type="match status" value="1"/>
</dbReference>
<reference evidence="16" key="1">
    <citation type="submission" date="2021-12" db="EMBL/GenBank/DDBJ databases">
        <title>Alicyclobacillaceae gen. nov., sp. nov., isolated from chalcocite enrichment system.</title>
        <authorList>
            <person name="Jiang Z."/>
        </authorList>
    </citation>
    <scope>NUCLEOTIDE SEQUENCE</scope>
    <source>
        <strain evidence="16">MYW30-H2</strain>
    </source>
</reference>
<dbReference type="InterPro" id="IPR023298">
    <property type="entry name" value="ATPase_P-typ_TM_dom_sf"/>
</dbReference>
<accession>A0ABY4CIE0</accession>
<organism evidence="16 17">
    <name type="scientific">Fodinisporobacter ferrooxydans</name>
    <dbReference type="NCBI Taxonomy" id="2901836"/>
    <lineage>
        <taxon>Bacteria</taxon>
        <taxon>Bacillati</taxon>
        <taxon>Bacillota</taxon>
        <taxon>Bacilli</taxon>
        <taxon>Bacillales</taxon>
        <taxon>Alicyclobacillaceae</taxon>
        <taxon>Fodinisporobacter</taxon>
    </lineage>
</organism>
<dbReference type="Gene3D" id="1.20.1110.10">
    <property type="entry name" value="Calcium-transporting ATPase, transmembrane domain"/>
    <property type="match status" value="1"/>
</dbReference>
<dbReference type="InterPro" id="IPR044492">
    <property type="entry name" value="P_typ_ATPase_HD_dom"/>
</dbReference>
<dbReference type="PROSITE" id="PS00154">
    <property type="entry name" value="ATPASE_E1_E2"/>
    <property type="match status" value="1"/>
</dbReference>
<protein>
    <submittedName>
        <fullName evidence="16">Calcium-translocating P-type ATPase, SERCA-type</fullName>
    </submittedName>
</protein>
<dbReference type="Gene3D" id="3.40.1110.10">
    <property type="entry name" value="Calcium-transporting ATPase, cytoplasmic domain N"/>
    <property type="match status" value="1"/>
</dbReference>
<dbReference type="RefSeq" id="WP_347435875.1">
    <property type="nucleotide sequence ID" value="NZ_CP089291.1"/>
</dbReference>
<feature type="transmembrane region" description="Helical" evidence="14">
    <location>
        <begin position="833"/>
        <end position="858"/>
    </location>
</feature>
<keyword evidence="4" id="KW-1003">Cell membrane</keyword>
<dbReference type="SUPFAM" id="SSF56784">
    <property type="entry name" value="HAD-like"/>
    <property type="match status" value="1"/>
</dbReference>